<evidence type="ECO:0000256" key="1">
    <source>
        <dbReference type="SAM" id="SignalP"/>
    </source>
</evidence>
<accession>A0ABS4UGT5</accession>
<organism evidence="2 3">
    <name type="scientific">Kribbella aluminosa</name>
    <dbReference type="NCBI Taxonomy" id="416017"/>
    <lineage>
        <taxon>Bacteria</taxon>
        <taxon>Bacillati</taxon>
        <taxon>Actinomycetota</taxon>
        <taxon>Actinomycetes</taxon>
        <taxon>Propionibacteriales</taxon>
        <taxon>Kribbellaceae</taxon>
        <taxon>Kribbella</taxon>
    </lineage>
</organism>
<dbReference type="EMBL" id="JAGINT010000001">
    <property type="protein sequence ID" value="MBP2350834.1"/>
    <property type="molecule type" value="Genomic_DNA"/>
</dbReference>
<evidence type="ECO:0000313" key="3">
    <source>
        <dbReference type="Proteomes" id="UP000755585"/>
    </source>
</evidence>
<evidence type="ECO:0000313" key="2">
    <source>
        <dbReference type="EMBL" id="MBP2350834.1"/>
    </source>
</evidence>
<proteinExistence type="predicted"/>
<comment type="caution">
    <text evidence="2">The sequence shown here is derived from an EMBL/GenBank/DDBJ whole genome shotgun (WGS) entry which is preliminary data.</text>
</comment>
<gene>
    <name evidence="2" type="ORF">JOF29_001917</name>
</gene>
<reference evidence="2 3" key="1">
    <citation type="submission" date="2021-03" db="EMBL/GenBank/DDBJ databases">
        <title>Sequencing the genomes of 1000 actinobacteria strains.</title>
        <authorList>
            <person name="Klenk H.-P."/>
        </authorList>
    </citation>
    <scope>NUCLEOTIDE SEQUENCE [LARGE SCALE GENOMIC DNA]</scope>
    <source>
        <strain evidence="2 3">DSM 18824</strain>
    </source>
</reference>
<sequence length="314" mass="32057">MIKHGRILAAGALLAGALVAGALVAGALVTTPAGAAPTGSTASCSLRLGSVTSGGDHTLQTITAAPSAGARTVGPNDLYPDGETGLASSVRYEPVAPAGEQRQGLVTIVDQLYNSTYLTDGTGTAAVPGTVKSTHIGGGWKGVYFWLDRSDYSAAGVARSNLYALHSVPGDADIVRWRLTAGGPQYKTVFGGFKAVKTMALIGQGRTSDTFLAITNGGALYTVQVPTGSGKPVVTKVRTSTWQVFGTLIAERCGQQGTLLLGIDRVHGTGYLYAVGHANGAATVIKGLGKVPSALSPTEPYFRYYNAGTVLNGA</sequence>
<keyword evidence="1" id="KW-0732">Signal</keyword>
<keyword evidence="3" id="KW-1185">Reference proteome</keyword>
<feature type="signal peptide" evidence="1">
    <location>
        <begin position="1"/>
        <end position="35"/>
    </location>
</feature>
<evidence type="ECO:0008006" key="4">
    <source>
        <dbReference type="Google" id="ProtNLM"/>
    </source>
</evidence>
<protein>
    <recommendedName>
        <fullName evidence="4">Secreted protein</fullName>
    </recommendedName>
</protein>
<feature type="chain" id="PRO_5045599618" description="Secreted protein" evidence="1">
    <location>
        <begin position="36"/>
        <end position="314"/>
    </location>
</feature>
<dbReference type="Proteomes" id="UP000755585">
    <property type="component" value="Unassembled WGS sequence"/>
</dbReference>
<name>A0ABS4UGT5_9ACTN</name>
<dbReference type="RefSeq" id="WP_209693821.1">
    <property type="nucleotide sequence ID" value="NZ_BAAAVU010000032.1"/>
</dbReference>